<gene>
    <name evidence="1" type="ORF">HPP92_001968</name>
</gene>
<name>A0A835S4E5_VANPL</name>
<sequence>MCRVLEGLNGYDSLDQALMDNINAYCSLLGIVNTEKVYGLDINPRAIKVAWLNLFLNALDENGDPIYDSENKTLLDKVEFYESDLLSYCMDNKIELDCIVGASSVFMISQILNPNPEAMSKMITENASEEFLYSLSNYCALQGFVEDQFGLGLIARAAEEGIAVIKPTGIMVFNIGGRPGQGVCKRLFERRGFQITKLWQTKVIQAADTDISSLVEIENDSPHRFEFFMGLVGNQPICARTAWAYGLAGGCFSHSLSVYSCQPATSSGVHFFHDSVSNSLDLSFDDDSVADEKIPFLAYLSSVLKEISSFPYDPPAGNMHFRKLITRFMKIYHHIPLSVDLQGGSVDDVHVVGYAADSAASLGFHRFGSHLRRCRMESAEVGCLGGRDYIREELVKAKGLQQRSGFWA</sequence>
<dbReference type="Proteomes" id="UP000636800">
    <property type="component" value="Chromosome 1"/>
</dbReference>
<organism evidence="1 2">
    <name type="scientific">Vanilla planifolia</name>
    <name type="common">Vanilla</name>
    <dbReference type="NCBI Taxonomy" id="51239"/>
    <lineage>
        <taxon>Eukaryota</taxon>
        <taxon>Viridiplantae</taxon>
        <taxon>Streptophyta</taxon>
        <taxon>Embryophyta</taxon>
        <taxon>Tracheophyta</taxon>
        <taxon>Spermatophyta</taxon>
        <taxon>Magnoliopsida</taxon>
        <taxon>Liliopsida</taxon>
        <taxon>Asparagales</taxon>
        <taxon>Orchidaceae</taxon>
        <taxon>Vanilloideae</taxon>
        <taxon>Vanilleae</taxon>
        <taxon>Vanilla</taxon>
    </lineage>
</organism>
<dbReference type="PANTHER" id="PTHR47087:SF1">
    <property type="entry name" value="METHIONINE S-METHYLTRANSFERASE"/>
    <property type="match status" value="1"/>
</dbReference>
<evidence type="ECO:0000313" key="1">
    <source>
        <dbReference type="EMBL" id="KAG0497277.1"/>
    </source>
</evidence>
<accession>A0A835S4E5</accession>
<protein>
    <submittedName>
        <fullName evidence="1">Uncharacterized protein</fullName>
    </submittedName>
</protein>
<dbReference type="SUPFAM" id="SSF53335">
    <property type="entry name" value="S-adenosyl-L-methionine-dependent methyltransferases"/>
    <property type="match status" value="1"/>
</dbReference>
<keyword evidence="2" id="KW-1185">Reference proteome</keyword>
<reference evidence="1 2" key="1">
    <citation type="journal article" date="2020" name="Nat. Food">
        <title>A phased Vanilla planifolia genome enables genetic improvement of flavour and production.</title>
        <authorList>
            <person name="Hasing T."/>
            <person name="Tang H."/>
            <person name="Brym M."/>
            <person name="Khazi F."/>
            <person name="Huang T."/>
            <person name="Chambers A.H."/>
        </authorList>
    </citation>
    <scope>NUCLEOTIDE SEQUENCE [LARGE SCALE GENOMIC DNA]</scope>
    <source>
        <tissue evidence="1">Leaf</tissue>
    </source>
</reference>
<dbReference type="EMBL" id="JADCNL010000001">
    <property type="protein sequence ID" value="KAG0497277.1"/>
    <property type="molecule type" value="Genomic_DNA"/>
</dbReference>
<dbReference type="OrthoDB" id="841681at2759"/>
<dbReference type="Gene3D" id="3.40.50.150">
    <property type="entry name" value="Vaccinia Virus protein VP39"/>
    <property type="match status" value="1"/>
</dbReference>
<dbReference type="PANTHER" id="PTHR47087">
    <property type="entry name" value="METHIONINE S-METHYLTRANSFERASE"/>
    <property type="match status" value="1"/>
</dbReference>
<dbReference type="AlphaFoldDB" id="A0A835S4E5"/>
<evidence type="ECO:0000313" key="2">
    <source>
        <dbReference type="Proteomes" id="UP000636800"/>
    </source>
</evidence>
<comment type="caution">
    <text evidence="1">The sequence shown here is derived from an EMBL/GenBank/DDBJ whole genome shotgun (WGS) entry which is preliminary data.</text>
</comment>
<dbReference type="InterPro" id="IPR029063">
    <property type="entry name" value="SAM-dependent_MTases_sf"/>
</dbReference>
<proteinExistence type="predicted"/>